<dbReference type="InterPro" id="IPR045981">
    <property type="entry name" value="DUF5937"/>
</dbReference>
<dbReference type="GO" id="GO:0003677">
    <property type="term" value="F:DNA binding"/>
    <property type="evidence" value="ECO:0007669"/>
    <property type="project" value="UniProtKB-KW"/>
</dbReference>
<dbReference type="InterPro" id="IPR036390">
    <property type="entry name" value="WH_DNA-bd_sf"/>
</dbReference>
<dbReference type="SUPFAM" id="SSF46785">
    <property type="entry name" value="Winged helix' DNA-binding domain"/>
    <property type="match status" value="1"/>
</dbReference>
<name>A0A6P2C0U3_9ACTN</name>
<comment type="caution">
    <text evidence="5">The sequence shown here is derived from an EMBL/GenBank/DDBJ whole genome shotgun (WGS) entry which is preliminary data.</text>
</comment>
<dbReference type="Gene3D" id="1.10.10.10">
    <property type="entry name" value="Winged helix-like DNA-binding domain superfamily/Winged helix DNA-binding domain"/>
    <property type="match status" value="1"/>
</dbReference>
<dbReference type="PANTHER" id="PTHR43132:SF8">
    <property type="entry name" value="HTH-TYPE TRANSCRIPTIONAL REGULATOR KMTR"/>
    <property type="match status" value="1"/>
</dbReference>
<dbReference type="Pfam" id="PF01022">
    <property type="entry name" value="HTH_5"/>
    <property type="match status" value="1"/>
</dbReference>
<organism evidence="5 6">
    <name type="scientific">Trebonia kvetii</name>
    <dbReference type="NCBI Taxonomy" id="2480626"/>
    <lineage>
        <taxon>Bacteria</taxon>
        <taxon>Bacillati</taxon>
        <taxon>Actinomycetota</taxon>
        <taxon>Actinomycetes</taxon>
        <taxon>Streptosporangiales</taxon>
        <taxon>Treboniaceae</taxon>
        <taxon>Trebonia</taxon>
    </lineage>
</organism>
<keyword evidence="2" id="KW-0238">DNA-binding</keyword>
<evidence type="ECO:0000256" key="3">
    <source>
        <dbReference type="ARBA" id="ARBA00023163"/>
    </source>
</evidence>
<evidence type="ECO:0000256" key="1">
    <source>
        <dbReference type="ARBA" id="ARBA00023015"/>
    </source>
</evidence>
<evidence type="ECO:0000313" key="5">
    <source>
        <dbReference type="EMBL" id="TVZ04760.1"/>
    </source>
</evidence>
<keyword evidence="1" id="KW-0805">Transcription regulation</keyword>
<proteinExistence type="predicted"/>
<dbReference type="EMBL" id="RPFW01000002">
    <property type="protein sequence ID" value="TVZ04760.1"/>
    <property type="molecule type" value="Genomic_DNA"/>
</dbReference>
<accession>A0A6P2C0U3</accession>
<sequence>MTTFAARRQDLGTIRFAYSPAWETTHAARMFIDPRSRPYHRSWHAAVAAEAARLNLTPLLAVNPVRGNVPDFLTPPPDVPAPRFADQLARIRATPPGQVAEELARCRATLTGKAAAEAVDAMLADPAGARDLLADQLQAVWDRLVAPFWPRIRDVLDADLAYRSRQLAGAGLRQVLEALDGRITWGEDGTVTVGDGIDQLVELRGRGLVLMPSAYIWPAVVAVTDEPWQPTIVYPARGIGRLWRPAGAPPDALVRLLGRTRAQLLAGLDRPASTSGLAALHGLSPSGTSRHLIALRDAGLITGTRHGHEIRYARTRLGADLARAAAGSSH</sequence>
<dbReference type="InterPro" id="IPR011991">
    <property type="entry name" value="ArsR-like_HTH"/>
</dbReference>
<dbReference type="AlphaFoldDB" id="A0A6P2C0U3"/>
<keyword evidence="3" id="KW-0804">Transcription</keyword>
<keyword evidence="6" id="KW-1185">Reference proteome</keyword>
<evidence type="ECO:0000256" key="2">
    <source>
        <dbReference type="ARBA" id="ARBA00023125"/>
    </source>
</evidence>
<dbReference type="PANTHER" id="PTHR43132">
    <property type="entry name" value="ARSENICAL RESISTANCE OPERON REPRESSOR ARSR-RELATED"/>
    <property type="match status" value="1"/>
</dbReference>
<gene>
    <name evidence="5" type="ORF">EAS64_08855</name>
</gene>
<dbReference type="Pfam" id="PF19361">
    <property type="entry name" value="DUF5937"/>
    <property type="match status" value="1"/>
</dbReference>
<feature type="domain" description="HTH arsR-type" evidence="4">
    <location>
        <begin position="252"/>
        <end position="326"/>
    </location>
</feature>
<protein>
    <submittedName>
        <fullName evidence="5">ArsR family transcriptional regulator</fullName>
    </submittedName>
</protein>
<evidence type="ECO:0000313" key="6">
    <source>
        <dbReference type="Proteomes" id="UP000460272"/>
    </source>
</evidence>
<dbReference type="InterPro" id="IPR036388">
    <property type="entry name" value="WH-like_DNA-bd_sf"/>
</dbReference>
<evidence type="ECO:0000259" key="4">
    <source>
        <dbReference type="SMART" id="SM00418"/>
    </source>
</evidence>
<dbReference type="RefSeq" id="WP_145852468.1">
    <property type="nucleotide sequence ID" value="NZ_RPFW01000002.1"/>
</dbReference>
<dbReference type="Proteomes" id="UP000460272">
    <property type="component" value="Unassembled WGS sequence"/>
</dbReference>
<dbReference type="OrthoDB" id="3460651at2"/>
<dbReference type="GO" id="GO:0003700">
    <property type="term" value="F:DNA-binding transcription factor activity"/>
    <property type="evidence" value="ECO:0007669"/>
    <property type="project" value="InterPro"/>
</dbReference>
<dbReference type="SMART" id="SM00418">
    <property type="entry name" value="HTH_ARSR"/>
    <property type="match status" value="1"/>
</dbReference>
<dbReference type="CDD" id="cd00090">
    <property type="entry name" value="HTH_ARSR"/>
    <property type="match status" value="1"/>
</dbReference>
<reference evidence="5 6" key="1">
    <citation type="submission" date="2018-11" db="EMBL/GenBank/DDBJ databases">
        <title>Trebonia kvetii gen.nov., sp.nov., a novel acidophilic actinobacterium, and proposal of the new actinobacterial family Treboniaceae fam. nov.</title>
        <authorList>
            <person name="Rapoport D."/>
            <person name="Sagova-Mareckova M."/>
            <person name="Sedlacek I."/>
            <person name="Provaznik J."/>
            <person name="Kralova S."/>
            <person name="Pavlinic D."/>
            <person name="Benes V."/>
            <person name="Kopecky J."/>
        </authorList>
    </citation>
    <scope>NUCLEOTIDE SEQUENCE [LARGE SCALE GENOMIC DNA]</scope>
    <source>
        <strain evidence="5 6">15Tr583</strain>
    </source>
</reference>
<dbReference type="InterPro" id="IPR001845">
    <property type="entry name" value="HTH_ArsR_DNA-bd_dom"/>
</dbReference>
<dbReference type="InterPro" id="IPR051011">
    <property type="entry name" value="Metal_resp_trans_reg"/>
</dbReference>